<dbReference type="Proteomes" id="UP000799537">
    <property type="component" value="Unassembled WGS sequence"/>
</dbReference>
<evidence type="ECO:0000256" key="3">
    <source>
        <dbReference type="ARBA" id="ARBA00022692"/>
    </source>
</evidence>
<evidence type="ECO:0000256" key="1">
    <source>
        <dbReference type="ARBA" id="ARBA00004141"/>
    </source>
</evidence>
<dbReference type="PANTHER" id="PTHR45649:SF24">
    <property type="entry name" value="TRANSPORT PROTEIN, PUTATIVE (AFU_ORTHOLOGUE AFUA_2G15150)-RELATED"/>
    <property type="match status" value="1"/>
</dbReference>
<dbReference type="EMBL" id="ML993594">
    <property type="protein sequence ID" value="KAF2167149.1"/>
    <property type="molecule type" value="Genomic_DNA"/>
</dbReference>
<feature type="transmembrane region" description="Helical" evidence="6">
    <location>
        <begin position="164"/>
        <end position="187"/>
    </location>
</feature>
<keyword evidence="5 6" id="KW-0472">Membrane</keyword>
<dbReference type="Pfam" id="PF13520">
    <property type="entry name" value="AA_permease_2"/>
    <property type="match status" value="1"/>
</dbReference>
<dbReference type="GO" id="GO:0022857">
    <property type="term" value="F:transmembrane transporter activity"/>
    <property type="evidence" value="ECO:0007669"/>
    <property type="project" value="InterPro"/>
</dbReference>
<feature type="transmembrane region" description="Helical" evidence="6">
    <location>
        <begin position="247"/>
        <end position="270"/>
    </location>
</feature>
<feature type="transmembrane region" description="Helical" evidence="6">
    <location>
        <begin position="290"/>
        <end position="313"/>
    </location>
</feature>
<reference evidence="7" key="1">
    <citation type="journal article" date="2020" name="Stud. Mycol.">
        <title>101 Dothideomycetes genomes: a test case for predicting lifestyles and emergence of pathogens.</title>
        <authorList>
            <person name="Haridas S."/>
            <person name="Albert R."/>
            <person name="Binder M."/>
            <person name="Bloem J."/>
            <person name="Labutti K."/>
            <person name="Salamov A."/>
            <person name="Andreopoulos B."/>
            <person name="Baker S."/>
            <person name="Barry K."/>
            <person name="Bills G."/>
            <person name="Bluhm B."/>
            <person name="Cannon C."/>
            <person name="Castanera R."/>
            <person name="Culley D."/>
            <person name="Daum C."/>
            <person name="Ezra D."/>
            <person name="Gonzalez J."/>
            <person name="Henrissat B."/>
            <person name="Kuo A."/>
            <person name="Liang C."/>
            <person name="Lipzen A."/>
            <person name="Lutzoni F."/>
            <person name="Magnuson J."/>
            <person name="Mondo S."/>
            <person name="Nolan M."/>
            <person name="Ohm R."/>
            <person name="Pangilinan J."/>
            <person name="Park H.-J."/>
            <person name="Ramirez L."/>
            <person name="Alfaro M."/>
            <person name="Sun H."/>
            <person name="Tritt A."/>
            <person name="Yoshinaga Y."/>
            <person name="Zwiers L.-H."/>
            <person name="Turgeon B."/>
            <person name="Goodwin S."/>
            <person name="Spatafora J."/>
            <person name="Crous P."/>
            <person name="Grigoriev I."/>
        </authorList>
    </citation>
    <scope>NUCLEOTIDE SEQUENCE</scope>
    <source>
        <strain evidence="7">ATCC 36951</strain>
    </source>
</reference>
<proteinExistence type="predicted"/>
<feature type="transmembrane region" description="Helical" evidence="6">
    <location>
        <begin position="18"/>
        <end position="41"/>
    </location>
</feature>
<feature type="transmembrane region" description="Helical" evidence="6">
    <location>
        <begin position="449"/>
        <end position="470"/>
    </location>
</feature>
<dbReference type="AlphaFoldDB" id="A0A6A6CN07"/>
<evidence type="ECO:0000313" key="7">
    <source>
        <dbReference type="EMBL" id="KAF2167149.1"/>
    </source>
</evidence>
<feature type="transmembrane region" description="Helical" evidence="6">
    <location>
        <begin position="417"/>
        <end position="437"/>
    </location>
</feature>
<dbReference type="PIRSF" id="PIRSF006060">
    <property type="entry name" value="AA_transporter"/>
    <property type="match status" value="1"/>
</dbReference>
<dbReference type="GO" id="GO:0016020">
    <property type="term" value="C:membrane"/>
    <property type="evidence" value="ECO:0007669"/>
    <property type="project" value="UniProtKB-SubCell"/>
</dbReference>
<keyword evidence="4 6" id="KW-1133">Transmembrane helix</keyword>
<dbReference type="InterPro" id="IPR002293">
    <property type="entry name" value="AA/rel_permease1"/>
</dbReference>
<feature type="transmembrane region" description="Helical" evidence="6">
    <location>
        <begin position="94"/>
        <end position="118"/>
    </location>
</feature>
<evidence type="ECO:0000313" key="8">
    <source>
        <dbReference type="Proteomes" id="UP000799537"/>
    </source>
</evidence>
<keyword evidence="8" id="KW-1185">Reference proteome</keyword>
<dbReference type="PANTHER" id="PTHR45649">
    <property type="entry name" value="AMINO-ACID PERMEASE BAT1"/>
    <property type="match status" value="1"/>
</dbReference>
<dbReference type="Gene3D" id="1.20.1740.10">
    <property type="entry name" value="Amino acid/polyamine transporter I"/>
    <property type="match status" value="1"/>
</dbReference>
<accession>A0A6A6CN07</accession>
<dbReference type="RefSeq" id="XP_033668038.1">
    <property type="nucleotide sequence ID" value="XM_033816834.1"/>
</dbReference>
<evidence type="ECO:0000256" key="2">
    <source>
        <dbReference type="ARBA" id="ARBA00022448"/>
    </source>
</evidence>
<feature type="transmembrane region" description="Helical" evidence="6">
    <location>
        <begin position="207"/>
        <end position="227"/>
    </location>
</feature>
<feature type="transmembrane region" description="Helical" evidence="6">
    <location>
        <begin position="348"/>
        <end position="370"/>
    </location>
</feature>
<feature type="transmembrane region" description="Helical" evidence="6">
    <location>
        <begin position="47"/>
        <end position="73"/>
    </location>
</feature>
<evidence type="ECO:0000256" key="5">
    <source>
        <dbReference type="ARBA" id="ARBA00023136"/>
    </source>
</evidence>
<keyword evidence="2" id="KW-0813">Transport</keyword>
<feature type="transmembrane region" description="Helical" evidence="6">
    <location>
        <begin position="138"/>
        <end position="159"/>
    </location>
</feature>
<gene>
    <name evidence="7" type="ORF">M409DRAFT_66198</name>
</gene>
<sequence length="489" mass="53066">MCITTSQPTRKQFGPSTLFALAFTICNSWTSVSGTLQLALYEGGVPALVYGIIAATLIFICIGASLAELASVYPTAGGQYHYASILAPAGWERGLSYTAGLVTVFSWIGICAAIAMIPSQYITALASVYHPTYVAQRWQVFLIYEGLVLIGLLAGVLLLKRFAWLHIVGVVETFSLFLVNFICYLARSKPKASNEVIWVDYTDVTGWPDGISFLAGMSSLCFMYCGLDAATHMAEECTGPKRTVPKIIMATIAMGFIAGFSYTMAVVYAIPDPEALINSQGYLPLNVQIMGWRSLPMATGITCAMIVMAISILSAAQETASRLTWVFARDHGFICSEILMTIHPTLQVPLYASLATWAIVSLCGVLYVISDTAFNALLGSAVTFQQISYMIPIALLLYQRRSAELLPPERPFRLPGVLGWLVNILTVVFTVVVAVFSNFPLAVPATSESMNYACVVVVIALVIALVNWWFHAKNQYGAPVHNMAAMLAD</sequence>
<name>A0A6A6CN07_ZASCE</name>
<protein>
    <recommendedName>
        <fullName evidence="9">Amino acid permease/ SLC12A domain-containing protein</fullName>
    </recommendedName>
</protein>
<dbReference type="OrthoDB" id="2417308at2759"/>
<evidence type="ECO:0008006" key="9">
    <source>
        <dbReference type="Google" id="ProtNLM"/>
    </source>
</evidence>
<comment type="subcellular location">
    <subcellularLocation>
        <location evidence="1">Membrane</location>
        <topology evidence="1">Multi-pass membrane protein</topology>
    </subcellularLocation>
</comment>
<feature type="transmembrane region" description="Helical" evidence="6">
    <location>
        <begin position="376"/>
        <end position="397"/>
    </location>
</feature>
<keyword evidence="3 6" id="KW-0812">Transmembrane</keyword>
<evidence type="ECO:0000256" key="6">
    <source>
        <dbReference type="SAM" id="Phobius"/>
    </source>
</evidence>
<dbReference type="GeneID" id="54570106"/>
<evidence type="ECO:0000256" key="4">
    <source>
        <dbReference type="ARBA" id="ARBA00022989"/>
    </source>
</evidence>
<organism evidence="7 8">
    <name type="scientific">Zasmidium cellare ATCC 36951</name>
    <dbReference type="NCBI Taxonomy" id="1080233"/>
    <lineage>
        <taxon>Eukaryota</taxon>
        <taxon>Fungi</taxon>
        <taxon>Dikarya</taxon>
        <taxon>Ascomycota</taxon>
        <taxon>Pezizomycotina</taxon>
        <taxon>Dothideomycetes</taxon>
        <taxon>Dothideomycetidae</taxon>
        <taxon>Mycosphaerellales</taxon>
        <taxon>Mycosphaerellaceae</taxon>
        <taxon>Zasmidium</taxon>
    </lineage>
</organism>